<protein>
    <submittedName>
        <fullName evidence="1">Uncharacterized protein</fullName>
    </submittedName>
</protein>
<reference evidence="1" key="1">
    <citation type="journal article" date="2021" name="Proc. Natl. Acad. Sci. U.S.A.">
        <title>A Catalog of Tens of Thousands of Viruses from Human Metagenomes Reveals Hidden Associations with Chronic Diseases.</title>
        <authorList>
            <person name="Tisza M.J."/>
            <person name="Buck C.B."/>
        </authorList>
    </citation>
    <scope>NUCLEOTIDE SEQUENCE</scope>
    <source>
        <strain evidence="1">CtIty1</strain>
    </source>
</reference>
<evidence type="ECO:0000313" key="1">
    <source>
        <dbReference type="EMBL" id="DAF62266.1"/>
    </source>
</evidence>
<organism evidence="1">
    <name type="scientific">Myoviridae sp. ctIty1</name>
    <dbReference type="NCBI Taxonomy" id="2827673"/>
    <lineage>
        <taxon>Viruses</taxon>
        <taxon>Duplodnaviria</taxon>
        <taxon>Heunggongvirae</taxon>
        <taxon>Uroviricota</taxon>
        <taxon>Caudoviricetes</taxon>
    </lineage>
</organism>
<sequence>MVIKIAECHFITPFLFLLPLNKNSNIMYPIS</sequence>
<proteinExistence type="predicted"/>
<name>A0A8S5THM4_9CAUD</name>
<dbReference type="EMBL" id="BK032823">
    <property type="protein sequence ID" value="DAF62266.1"/>
    <property type="molecule type" value="Genomic_DNA"/>
</dbReference>
<accession>A0A8S5THM4</accession>